<organism evidence="7 8">
    <name type="scientific">Wujia chipingensis</name>
    <dbReference type="NCBI Taxonomy" id="2763670"/>
    <lineage>
        <taxon>Bacteria</taxon>
        <taxon>Bacillati</taxon>
        <taxon>Bacillota</taxon>
        <taxon>Clostridia</taxon>
        <taxon>Lachnospirales</taxon>
        <taxon>Lachnospiraceae</taxon>
        <taxon>Wujia</taxon>
    </lineage>
</organism>
<dbReference type="Pfam" id="PF00905">
    <property type="entry name" value="Transpeptidase"/>
    <property type="match status" value="1"/>
</dbReference>
<dbReference type="Gene3D" id="3.40.710.10">
    <property type="entry name" value="DD-peptidase/beta-lactamase superfamily"/>
    <property type="match status" value="1"/>
</dbReference>
<dbReference type="RefSeq" id="WP_330594629.1">
    <property type="nucleotide sequence ID" value="NZ_CP060632.1"/>
</dbReference>
<dbReference type="PANTHER" id="PTHR30627">
    <property type="entry name" value="PEPTIDOGLYCAN D,D-TRANSPEPTIDASE"/>
    <property type="match status" value="1"/>
</dbReference>
<dbReference type="InterPro" id="IPR036138">
    <property type="entry name" value="PBP_dimer_sf"/>
</dbReference>
<proteinExistence type="inferred from homology"/>
<dbReference type="GO" id="GO:0008658">
    <property type="term" value="F:penicillin binding"/>
    <property type="evidence" value="ECO:0007669"/>
    <property type="project" value="InterPro"/>
</dbReference>
<dbReference type="Proteomes" id="UP000515819">
    <property type="component" value="Chromosome"/>
</dbReference>
<dbReference type="InterPro" id="IPR005311">
    <property type="entry name" value="PBP_dimer"/>
</dbReference>
<dbReference type="Gene3D" id="3.30.450.330">
    <property type="match status" value="1"/>
</dbReference>
<feature type="domain" description="Penicillin-binding protein dimerisation" evidence="6">
    <location>
        <begin position="56"/>
        <end position="202"/>
    </location>
</feature>
<dbReference type="PANTHER" id="PTHR30627:SF1">
    <property type="entry name" value="PEPTIDOGLYCAN D,D-TRANSPEPTIDASE FTSI"/>
    <property type="match status" value="1"/>
</dbReference>
<feature type="domain" description="Penicillin-binding protein transpeptidase" evidence="5">
    <location>
        <begin position="245"/>
        <end position="559"/>
    </location>
</feature>
<dbReference type="GO" id="GO:0005886">
    <property type="term" value="C:plasma membrane"/>
    <property type="evidence" value="ECO:0007669"/>
    <property type="project" value="TreeGrafter"/>
</dbReference>
<comment type="subcellular location">
    <subcellularLocation>
        <location evidence="1">Membrane</location>
    </subcellularLocation>
</comment>
<keyword evidence="7" id="KW-0808">Transferase</keyword>
<evidence type="ECO:0000313" key="7">
    <source>
        <dbReference type="EMBL" id="QNL98886.1"/>
    </source>
</evidence>
<gene>
    <name evidence="7" type="ORF">H9Q76_09010</name>
</gene>
<evidence type="ECO:0000256" key="4">
    <source>
        <dbReference type="SAM" id="Phobius"/>
    </source>
</evidence>
<dbReference type="InterPro" id="IPR001460">
    <property type="entry name" value="PCN-bd_Tpept"/>
</dbReference>
<keyword evidence="4" id="KW-1133">Transmembrane helix</keyword>
<feature type="transmembrane region" description="Helical" evidence="4">
    <location>
        <begin position="12"/>
        <end position="32"/>
    </location>
</feature>
<dbReference type="Gene3D" id="3.90.1310.10">
    <property type="entry name" value="Penicillin-binding protein 2a (Domain 2)"/>
    <property type="match status" value="1"/>
</dbReference>
<protein>
    <submittedName>
        <fullName evidence="7">Peptidoglycan glycosyltransferase</fullName>
    </submittedName>
</protein>
<dbReference type="KEGG" id="wcp:H9Q76_09010"/>
<keyword evidence="8" id="KW-1185">Reference proteome</keyword>
<evidence type="ECO:0000259" key="5">
    <source>
        <dbReference type="Pfam" id="PF00905"/>
    </source>
</evidence>
<evidence type="ECO:0000313" key="8">
    <source>
        <dbReference type="Proteomes" id="UP000515819"/>
    </source>
</evidence>
<name>A0A7G9FK05_9FIRM</name>
<dbReference type="Pfam" id="PF03717">
    <property type="entry name" value="PBP_dimer"/>
    <property type="match status" value="1"/>
</dbReference>
<evidence type="ECO:0000256" key="2">
    <source>
        <dbReference type="ARBA" id="ARBA00007171"/>
    </source>
</evidence>
<evidence type="ECO:0000259" key="6">
    <source>
        <dbReference type="Pfam" id="PF03717"/>
    </source>
</evidence>
<dbReference type="GO" id="GO:0016740">
    <property type="term" value="F:transferase activity"/>
    <property type="evidence" value="ECO:0007669"/>
    <property type="project" value="UniProtKB-KW"/>
</dbReference>
<dbReference type="SUPFAM" id="SSF56601">
    <property type="entry name" value="beta-lactamase/transpeptidase-like"/>
    <property type="match status" value="1"/>
</dbReference>
<keyword evidence="3 4" id="KW-0472">Membrane</keyword>
<dbReference type="AlphaFoldDB" id="A0A7G9FK05"/>
<dbReference type="SUPFAM" id="SSF56519">
    <property type="entry name" value="Penicillin binding protein dimerisation domain"/>
    <property type="match status" value="1"/>
</dbReference>
<keyword evidence="4" id="KW-0812">Transmembrane</keyword>
<dbReference type="EMBL" id="CP060632">
    <property type="protein sequence ID" value="QNL98886.1"/>
    <property type="molecule type" value="Genomic_DNA"/>
</dbReference>
<accession>A0A7G9FK05</accession>
<dbReference type="InterPro" id="IPR012338">
    <property type="entry name" value="Beta-lactam/transpept-like"/>
</dbReference>
<dbReference type="InterPro" id="IPR050515">
    <property type="entry name" value="Beta-lactam/transpept"/>
</dbReference>
<evidence type="ECO:0000256" key="1">
    <source>
        <dbReference type="ARBA" id="ARBA00004370"/>
    </source>
</evidence>
<reference evidence="7 8" key="1">
    <citation type="submission" date="2020-08" db="EMBL/GenBank/DDBJ databases">
        <authorList>
            <person name="Liu C."/>
            <person name="Sun Q."/>
        </authorList>
    </citation>
    <scope>NUCLEOTIDE SEQUENCE [LARGE SCALE GENOMIC DNA]</scope>
    <source>
        <strain evidence="7 8">NSJ-4</strain>
    </source>
</reference>
<comment type="similarity">
    <text evidence="2">Belongs to the transpeptidase family.</text>
</comment>
<dbReference type="GO" id="GO:0071555">
    <property type="term" value="P:cell wall organization"/>
    <property type="evidence" value="ECO:0007669"/>
    <property type="project" value="TreeGrafter"/>
</dbReference>
<sequence length="589" mass="65672">MQLLFTSSHRKRLLIVVIAFFTLLTIITVKLVSIMTVQADDYGYRARAVQERERSIKAKRGSIYDRNGVVLAGNQAVCSISVIHNQIEDPETVIRVLSEKLELPEEDVRKRVEKRSVREKIKSNVDKELADEIRAMNLAGVMIDEDYKRYYPYSTLASHVLGFTGSDNQGIVGLEVYYDDLLMGENGSINTVTNARGIEVENMAERRVEGTAGQNLVTSIDINIQQYITQKALEVLEKKQAKRVCIIVMNPQNGEIYALADVPEYNLNEPFTLNYETDETVTQDMWNQMWRNYCISDTYEPGSTFKIVTATTAFEQGVLRVEDQFYCPGYHIVEDRRIRCHKVAGHGAETFREGIMNSCNPVFMQVGERIGVDGFYDGLRKLGLFEQTGVDLPGEANSIFHKQEKVGPVELATMSFGQSFQITPLQLMRAAAAVVNGGNLVTPHFGVYTTDENNNVTEVLKYETKTGAVSTATSETMKGLLEAVVAEGTGHRAYIAGYSIGGKTATSEKLPRSENRYISSFLGFSPADNPQVMTLILIDEPQGIYYGGTIAAPVVGEIYDNILPYLGIYKDENAEEETTQTISIDDAVF</sequence>
<evidence type="ECO:0000256" key="3">
    <source>
        <dbReference type="ARBA" id="ARBA00023136"/>
    </source>
</evidence>